<dbReference type="PIRSF" id="PIRSF000915">
    <property type="entry name" value="PGP-type_phosphatase"/>
    <property type="match status" value="1"/>
</dbReference>
<feature type="binding site" evidence="3">
    <location>
        <position position="250"/>
    </location>
    <ligand>
        <name>Mg(2+)</name>
        <dbReference type="ChEBI" id="CHEBI:18420"/>
    </ligand>
</feature>
<dbReference type="Gene3D" id="3.40.50.1000">
    <property type="entry name" value="HAD superfamily/HAD-like"/>
    <property type="match status" value="2"/>
</dbReference>
<dbReference type="InterPro" id="IPR036412">
    <property type="entry name" value="HAD-like_sf"/>
</dbReference>
<evidence type="ECO:0008006" key="6">
    <source>
        <dbReference type="Google" id="ProtNLM"/>
    </source>
</evidence>
<dbReference type="Pfam" id="PF13344">
    <property type="entry name" value="Hydrolase_6"/>
    <property type="match status" value="1"/>
</dbReference>
<protein>
    <recommendedName>
        <fullName evidence="6">4-nitrophenylphosphatase</fullName>
    </recommendedName>
</protein>
<sequence length="297" mass="33473">MKTLLTKKSFPKWINSFDTFIFDCDGVLYASGKSLPGAKKLLHLLKRKKKQTYFLTNNSTKSFPIFQSTLKKFEFPAIEKKQLVTPFTSFLSVLDNLETFDKSKNKVFAIVPPVIDSELKKNGINVLSAEHHTNPFKIFEGESFQLDQNVGAILVSNDMDFSWSKAAIAGLYLNKYPNLPFYKTNPEPSCPINNYRLPSTGSIARMIEVATGREAQNVGKPEMYGFSFITKHLQANNKEVNKNRICMLGDRIITDMKFAENSGISSCWVGTGVSSMAEALNSTIKIDYIIKNFEELL</sequence>
<dbReference type="Proteomes" id="UP001146793">
    <property type="component" value="Unassembled WGS sequence"/>
</dbReference>
<dbReference type="GO" id="GO:0016791">
    <property type="term" value="F:phosphatase activity"/>
    <property type="evidence" value="ECO:0007669"/>
    <property type="project" value="TreeGrafter"/>
</dbReference>
<dbReference type="SUPFAM" id="SSF56784">
    <property type="entry name" value="HAD-like"/>
    <property type="match status" value="1"/>
</dbReference>
<evidence type="ECO:0000313" key="5">
    <source>
        <dbReference type="Proteomes" id="UP001146793"/>
    </source>
</evidence>
<accession>A0AAV7YDA9</accession>
<feature type="binding site" evidence="3">
    <location>
        <position position="23"/>
    </location>
    <ligand>
        <name>Mg(2+)</name>
        <dbReference type="ChEBI" id="CHEBI:18420"/>
    </ligand>
</feature>
<dbReference type="InterPro" id="IPR023214">
    <property type="entry name" value="HAD_sf"/>
</dbReference>
<reference evidence="4" key="1">
    <citation type="submission" date="2022-08" db="EMBL/GenBank/DDBJ databases">
        <title>Novel sulphate-reducing endosymbionts in the free-living metamonad Anaeramoeba.</title>
        <authorList>
            <person name="Jerlstrom-Hultqvist J."/>
            <person name="Cepicka I."/>
            <person name="Gallot-Lavallee L."/>
            <person name="Salas-Leiva D."/>
            <person name="Curtis B.A."/>
            <person name="Zahonova K."/>
            <person name="Pipaliya S."/>
            <person name="Dacks J."/>
            <person name="Roger A.J."/>
        </authorList>
    </citation>
    <scope>NUCLEOTIDE SEQUENCE</scope>
    <source>
        <strain evidence="4">Busselton2</strain>
    </source>
</reference>
<keyword evidence="3" id="KW-0479">Metal-binding</keyword>
<comment type="caution">
    <text evidence="4">The sequence shown here is derived from an EMBL/GenBank/DDBJ whole genome shotgun (WGS) entry which is preliminary data.</text>
</comment>
<dbReference type="EMBL" id="JANTQA010000060">
    <property type="protein sequence ID" value="KAJ3427778.1"/>
    <property type="molecule type" value="Genomic_DNA"/>
</dbReference>
<dbReference type="NCBIfam" id="TIGR01460">
    <property type="entry name" value="HAD-SF-IIA"/>
    <property type="match status" value="1"/>
</dbReference>
<evidence type="ECO:0000256" key="1">
    <source>
        <dbReference type="PIRSR" id="PIRSR000915-1"/>
    </source>
</evidence>
<evidence type="ECO:0000256" key="3">
    <source>
        <dbReference type="PIRSR" id="PIRSR000915-3"/>
    </source>
</evidence>
<organism evidence="4 5">
    <name type="scientific">Anaeramoeba flamelloides</name>
    <dbReference type="NCBI Taxonomy" id="1746091"/>
    <lineage>
        <taxon>Eukaryota</taxon>
        <taxon>Metamonada</taxon>
        <taxon>Anaeramoebidae</taxon>
        <taxon>Anaeramoeba</taxon>
    </lineage>
</organism>
<dbReference type="Pfam" id="PF13242">
    <property type="entry name" value="Hydrolase_like"/>
    <property type="match status" value="1"/>
</dbReference>
<comment type="cofactor">
    <cofactor evidence="3">
        <name>Mg(2+)</name>
        <dbReference type="ChEBI" id="CHEBI:18420"/>
    </cofactor>
    <text evidence="3">Divalent metal ions. Mg(2+) is the most effective.</text>
</comment>
<dbReference type="GO" id="GO:0046872">
    <property type="term" value="F:metal ion binding"/>
    <property type="evidence" value="ECO:0007669"/>
    <property type="project" value="UniProtKB-KW"/>
</dbReference>
<evidence type="ECO:0000313" key="4">
    <source>
        <dbReference type="EMBL" id="KAJ3427778.1"/>
    </source>
</evidence>
<dbReference type="PANTHER" id="PTHR19288:SF93">
    <property type="entry name" value="FI11325P-RELATED"/>
    <property type="match status" value="1"/>
</dbReference>
<gene>
    <name evidence="4" type="ORF">M0812_25407</name>
</gene>
<name>A0AAV7YDA9_9EUKA</name>
<dbReference type="AlphaFoldDB" id="A0AAV7YDA9"/>
<proteinExistence type="predicted"/>
<evidence type="ECO:0000256" key="2">
    <source>
        <dbReference type="PIRSR" id="PIRSR000915-2"/>
    </source>
</evidence>
<feature type="binding site" evidence="2">
    <location>
        <position position="220"/>
    </location>
    <ligand>
        <name>substrate</name>
    </ligand>
</feature>
<feature type="active site" description="Nucleophile" evidence="1">
    <location>
        <position position="23"/>
    </location>
</feature>
<dbReference type="InterPro" id="IPR006357">
    <property type="entry name" value="HAD-SF_hydro_IIA"/>
</dbReference>
<feature type="active site" description="Nucleophile" evidence="1">
    <location>
        <position position="25"/>
    </location>
</feature>
<dbReference type="PANTHER" id="PTHR19288">
    <property type="entry name" value="4-NITROPHENYLPHOSPHATASE-RELATED"/>
    <property type="match status" value="1"/>
</dbReference>
<dbReference type="GO" id="GO:0005737">
    <property type="term" value="C:cytoplasm"/>
    <property type="evidence" value="ECO:0007669"/>
    <property type="project" value="TreeGrafter"/>
</dbReference>
<feature type="binding site" evidence="3">
    <location>
        <position position="25"/>
    </location>
    <ligand>
        <name>Mg(2+)</name>
        <dbReference type="ChEBI" id="CHEBI:18420"/>
    </ligand>
</feature>
<keyword evidence="3" id="KW-0460">Magnesium</keyword>